<feature type="signal peptide" evidence="1">
    <location>
        <begin position="1"/>
        <end position="36"/>
    </location>
</feature>
<proteinExistence type="predicted"/>
<dbReference type="EMBL" id="JADIKC010000007">
    <property type="protein sequence ID" value="MBM7122686.1"/>
    <property type="molecule type" value="Genomic_DNA"/>
</dbReference>
<protein>
    <recommendedName>
        <fullName evidence="4">Nuclear transport factor 2 family protein</fullName>
    </recommendedName>
</protein>
<keyword evidence="3" id="KW-1185">Reference proteome</keyword>
<evidence type="ECO:0000313" key="3">
    <source>
        <dbReference type="Proteomes" id="UP001430065"/>
    </source>
</evidence>
<accession>A0ABS2JUX1</accession>
<feature type="chain" id="PRO_5045283904" description="Nuclear transport factor 2 family protein" evidence="1">
    <location>
        <begin position="37"/>
        <end position="202"/>
    </location>
</feature>
<evidence type="ECO:0008006" key="4">
    <source>
        <dbReference type="Google" id="ProtNLM"/>
    </source>
</evidence>
<evidence type="ECO:0000256" key="1">
    <source>
        <dbReference type="SAM" id="SignalP"/>
    </source>
</evidence>
<comment type="caution">
    <text evidence="2">The sequence shown here is derived from an EMBL/GenBank/DDBJ whole genome shotgun (WGS) entry which is preliminary data.</text>
</comment>
<name>A0ABS2JUX1_9GAMM</name>
<keyword evidence="1" id="KW-0732">Signal</keyword>
<dbReference type="RefSeq" id="WP_204637120.1">
    <property type="nucleotide sequence ID" value="NZ_JADIKC010000007.1"/>
</dbReference>
<dbReference type="Proteomes" id="UP001430065">
    <property type="component" value="Unassembled WGS sequence"/>
</dbReference>
<reference evidence="2 3" key="1">
    <citation type="submission" date="2020-10" db="EMBL/GenBank/DDBJ databases">
        <title>Phylogeny of dyella-like bacteria.</title>
        <authorList>
            <person name="Fu J."/>
        </authorList>
    </citation>
    <scope>NUCLEOTIDE SEQUENCE [LARGE SCALE GENOMIC DNA]</scope>
    <source>
        <strain evidence="2 3">THG-B117</strain>
    </source>
</reference>
<organism evidence="2 3">
    <name type="scientific">Dyella kyungheensis</name>
    <dbReference type="NCBI Taxonomy" id="1242174"/>
    <lineage>
        <taxon>Bacteria</taxon>
        <taxon>Pseudomonadati</taxon>
        <taxon>Pseudomonadota</taxon>
        <taxon>Gammaproteobacteria</taxon>
        <taxon>Lysobacterales</taxon>
        <taxon>Rhodanobacteraceae</taxon>
        <taxon>Dyella</taxon>
    </lineage>
</organism>
<sequence length="202" mass="22327">MNRKRYSMAAGAWSRATWIRWPLACGLLVSSVHVNAESTLPLPQAPAGSAFGQWGYTHDQLAAMVPKPRPEDVASPEAIVKACHEALNGPKGPWNSDRFRSLYLPNAVLTDVTKGKHGEVIIGNRTLSQFIKDVKDVHDESAWYENIEILHVEKTMKNGGGIAMVYHHGIAGSTLTKPKEIGEGMAMVMYDGERWWIVTDAF</sequence>
<gene>
    <name evidence="2" type="ORF">ISP20_16075</name>
</gene>
<evidence type="ECO:0000313" key="2">
    <source>
        <dbReference type="EMBL" id="MBM7122686.1"/>
    </source>
</evidence>